<name>C9KNZ2_9FIRM</name>
<gene>
    <name evidence="1" type="ORF">MITSMUL_04947</name>
</gene>
<dbReference type="HOGENOM" id="CLU_3292513_0_0_9"/>
<dbReference type="AlphaFoldDB" id="C9KNZ2"/>
<comment type="caution">
    <text evidence="1">The sequence shown here is derived from an EMBL/GenBank/DDBJ whole genome shotgun (WGS) entry which is preliminary data.</text>
</comment>
<keyword evidence="2" id="KW-1185">Reference proteome</keyword>
<sequence length="40" mass="4921">MAIRIFFKRILPSLQQILLKYPLNYKRERAMLSRKRGHHP</sequence>
<evidence type="ECO:0000313" key="1">
    <source>
        <dbReference type="EMBL" id="EEX68364.1"/>
    </source>
</evidence>
<protein>
    <submittedName>
        <fullName evidence="1">Uncharacterized protein</fullName>
    </submittedName>
</protein>
<reference evidence="1" key="1">
    <citation type="submission" date="2009-09" db="EMBL/GenBank/DDBJ databases">
        <authorList>
            <person name="Weinstock G."/>
            <person name="Sodergren E."/>
            <person name="Clifton S."/>
            <person name="Fulton L."/>
            <person name="Fulton B."/>
            <person name="Courtney L."/>
            <person name="Fronick C."/>
            <person name="Harrison M."/>
            <person name="Strong C."/>
            <person name="Farmer C."/>
            <person name="Delahaunty K."/>
            <person name="Markovic C."/>
            <person name="Hall O."/>
            <person name="Minx P."/>
            <person name="Tomlinson C."/>
            <person name="Mitreva M."/>
            <person name="Nelson J."/>
            <person name="Hou S."/>
            <person name="Wollam A."/>
            <person name="Pepin K.H."/>
            <person name="Johnson M."/>
            <person name="Bhonagiri V."/>
            <person name="Nash W.E."/>
            <person name="Warren W."/>
            <person name="Chinwalla A."/>
            <person name="Mardis E.R."/>
            <person name="Wilson R.K."/>
        </authorList>
    </citation>
    <scope>NUCLEOTIDE SEQUENCE [LARGE SCALE GENOMIC DNA]</scope>
    <source>
        <strain evidence="1">DSM 20544</strain>
    </source>
</reference>
<dbReference type="EMBL" id="ABWK02000019">
    <property type="protein sequence ID" value="EEX68364.1"/>
    <property type="molecule type" value="Genomic_DNA"/>
</dbReference>
<dbReference type="Proteomes" id="UP000003671">
    <property type="component" value="Unassembled WGS sequence"/>
</dbReference>
<evidence type="ECO:0000313" key="2">
    <source>
        <dbReference type="Proteomes" id="UP000003671"/>
    </source>
</evidence>
<proteinExistence type="predicted"/>
<accession>C9KNZ2</accession>
<organism evidence="1 2">
    <name type="scientific">Mitsuokella multacida DSM 20544</name>
    <dbReference type="NCBI Taxonomy" id="500635"/>
    <lineage>
        <taxon>Bacteria</taxon>
        <taxon>Bacillati</taxon>
        <taxon>Bacillota</taxon>
        <taxon>Negativicutes</taxon>
        <taxon>Selenomonadales</taxon>
        <taxon>Selenomonadaceae</taxon>
        <taxon>Mitsuokella</taxon>
    </lineage>
</organism>